<evidence type="ECO:0000256" key="3">
    <source>
        <dbReference type="ARBA" id="ARBA00010199"/>
    </source>
</evidence>
<evidence type="ECO:0000256" key="11">
    <source>
        <dbReference type="ARBA" id="ARBA00023136"/>
    </source>
</evidence>
<dbReference type="EMBL" id="QRUK01000014">
    <property type="protein sequence ID" value="RGR58613.1"/>
    <property type="molecule type" value="Genomic_DNA"/>
</dbReference>
<evidence type="ECO:0000256" key="2">
    <source>
        <dbReference type="ARBA" id="ARBA00004651"/>
    </source>
</evidence>
<dbReference type="GO" id="GO:0006811">
    <property type="term" value="P:monoatomic ion transport"/>
    <property type="evidence" value="ECO:0007669"/>
    <property type="project" value="UniProtKB-KW"/>
</dbReference>
<dbReference type="PANTHER" id="PTHR43298">
    <property type="entry name" value="MULTIDRUG RESISTANCE PROTEIN NORM-RELATED"/>
    <property type="match status" value="1"/>
</dbReference>
<evidence type="ECO:0000256" key="4">
    <source>
        <dbReference type="ARBA" id="ARBA00020268"/>
    </source>
</evidence>
<name>A0A3E4EVE2_9FIRM</name>
<evidence type="ECO:0000313" key="14">
    <source>
        <dbReference type="EMBL" id="RGI80594.1"/>
    </source>
</evidence>
<reference evidence="16 17" key="1">
    <citation type="submission" date="2018-08" db="EMBL/GenBank/DDBJ databases">
        <title>A genome reference for cultivated species of the human gut microbiota.</title>
        <authorList>
            <person name="Zou Y."/>
            <person name="Xue W."/>
            <person name="Luo G."/>
        </authorList>
    </citation>
    <scope>NUCLEOTIDE SEQUENCE [LARGE SCALE GENOMIC DNA]</scope>
    <source>
        <strain evidence="15 17">AF25-11</strain>
        <strain evidence="14 16">TM09-19AC</strain>
    </source>
</reference>
<keyword evidence="5" id="KW-0813">Transport</keyword>
<protein>
    <recommendedName>
        <fullName evidence="4">Probable multidrug resistance protein NorM</fullName>
    </recommendedName>
    <alternativeName>
        <fullName evidence="12">Multidrug-efflux transporter</fullName>
    </alternativeName>
</protein>
<evidence type="ECO:0000256" key="13">
    <source>
        <dbReference type="SAM" id="Phobius"/>
    </source>
</evidence>
<dbReference type="NCBIfam" id="TIGR00797">
    <property type="entry name" value="matE"/>
    <property type="match status" value="1"/>
</dbReference>
<feature type="transmembrane region" description="Helical" evidence="13">
    <location>
        <begin position="379"/>
        <end position="400"/>
    </location>
</feature>
<dbReference type="InterPro" id="IPR048279">
    <property type="entry name" value="MdtK-like"/>
</dbReference>
<comment type="function">
    <text evidence="1">Multidrug efflux pump.</text>
</comment>
<comment type="caution">
    <text evidence="14">The sequence shown here is derived from an EMBL/GenBank/DDBJ whole genome shotgun (WGS) entry which is preliminary data.</text>
</comment>
<keyword evidence="9 13" id="KW-1133">Transmembrane helix</keyword>
<evidence type="ECO:0000256" key="1">
    <source>
        <dbReference type="ARBA" id="ARBA00003408"/>
    </source>
</evidence>
<evidence type="ECO:0000256" key="12">
    <source>
        <dbReference type="ARBA" id="ARBA00031636"/>
    </source>
</evidence>
<dbReference type="Pfam" id="PF01554">
    <property type="entry name" value="MatE"/>
    <property type="match status" value="2"/>
</dbReference>
<feature type="transmembrane region" description="Helical" evidence="13">
    <location>
        <begin position="235"/>
        <end position="256"/>
    </location>
</feature>
<proteinExistence type="inferred from homology"/>
<dbReference type="AlphaFoldDB" id="A0A3E4EVE2"/>
<comment type="similarity">
    <text evidence="3">Belongs to the multi antimicrobial extrusion (MATE) (TC 2.A.66.1) family.</text>
</comment>
<evidence type="ECO:0000313" key="17">
    <source>
        <dbReference type="Proteomes" id="UP000283652"/>
    </source>
</evidence>
<evidence type="ECO:0000256" key="5">
    <source>
        <dbReference type="ARBA" id="ARBA00022448"/>
    </source>
</evidence>
<keyword evidence="11 13" id="KW-0472">Membrane</keyword>
<feature type="transmembrane region" description="Helical" evidence="13">
    <location>
        <begin position="129"/>
        <end position="148"/>
    </location>
</feature>
<keyword evidence="8 13" id="KW-0812">Transmembrane</keyword>
<feature type="transmembrane region" description="Helical" evidence="13">
    <location>
        <begin position="93"/>
        <end position="117"/>
    </location>
</feature>
<evidence type="ECO:0000256" key="7">
    <source>
        <dbReference type="ARBA" id="ARBA00022475"/>
    </source>
</evidence>
<feature type="transmembrane region" description="Helical" evidence="13">
    <location>
        <begin position="276"/>
        <end position="295"/>
    </location>
</feature>
<dbReference type="EMBL" id="QSOI01000030">
    <property type="protein sequence ID" value="RGI80594.1"/>
    <property type="molecule type" value="Genomic_DNA"/>
</dbReference>
<dbReference type="GO" id="GO:0015297">
    <property type="term" value="F:antiporter activity"/>
    <property type="evidence" value="ECO:0007669"/>
    <property type="project" value="UniProtKB-KW"/>
</dbReference>
<evidence type="ECO:0000313" key="15">
    <source>
        <dbReference type="EMBL" id="RGR58613.1"/>
    </source>
</evidence>
<dbReference type="Proteomes" id="UP000260664">
    <property type="component" value="Unassembled WGS sequence"/>
</dbReference>
<organism evidence="14 16">
    <name type="scientific">Dorea formicigenerans</name>
    <dbReference type="NCBI Taxonomy" id="39486"/>
    <lineage>
        <taxon>Bacteria</taxon>
        <taxon>Bacillati</taxon>
        <taxon>Bacillota</taxon>
        <taxon>Clostridia</taxon>
        <taxon>Lachnospirales</taxon>
        <taxon>Lachnospiraceae</taxon>
        <taxon>Dorea</taxon>
    </lineage>
</organism>
<feature type="transmembrane region" description="Helical" evidence="13">
    <location>
        <begin position="12"/>
        <end position="32"/>
    </location>
</feature>
<keyword evidence="10" id="KW-0406">Ion transport</keyword>
<gene>
    <name evidence="15" type="ORF">DWY33_08625</name>
    <name evidence="14" type="ORF">DXD84_14300</name>
</gene>
<feature type="transmembrane region" description="Helical" evidence="13">
    <location>
        <begin position="160"/>
        <end position="183"/>
    </location>
</feature>
<feature type="transmembrane region" description="Helical" evidence="13">
    <location>
        <begin position="406"/>
        <end position="429"/>
    </location>
</feature>
<dbReference type="GO" id="GO:0005886">
    <property type="term" value="C:plasma membrane"/>
    <property type="evidence" value="ECO:0007669"/>
    <property type="project" value="UniProtKB-SubCell"/>
</dbReference>
<feature type="transmembrane region" description="Helical" evidence="13">
    <location>
        <begin position="349"/>
        <end position="372"/>
    </location>
</feature>
<dbReference type="InterPro" id="IPR002528">
    <property type="entry name" value="MATE_fam"/>
</dbReference>
<dbReference type="InterPro" id="IPR050222">
    <property type="entry name" value="MATE_MdtK"/>
</dbReference>
<dbReference type="PIRSF" id="PIRSF006603">
    <property type="entry name" value="DinF"/>
    <property type="match status" value="1"/>
</dbReference>
<keyword evidence="7" id="KW-1003">Cell membrane</keyword>
<evidence type="ECO:0000313" key="16">
    <source>
        <dbReference type="Proteomes" id="UP000260664"/>
    </source>
</evidence>
<dbReference type="PANTHER" id="PTHR43298:SF2">
    <property type="entry name" value="FMN_FAD EXPORTER YEEO-RELATED"/>
    <property type="match status" value="1"/>
</dbReference>
<feature type="transmembrane region" description="Helical" evidence="13">
    <location>
        <begin position="189"/>
        <end position="214"/>
    </location>
</feature>
<dbReference type="RefSeq" id="WP_117495891.1">
    <property type="nucleotide sequence ID" value="NZ_AP031430.1"/>
</dbReference>
<evidence type="ECO:0000256" key="9">
    <source>
        <dbReference type="ARBA" id="ARBA00022989"/>
    </source>
</evidence>
<dbReference type="Proteomes" id="UP000283652">
    <property type="component" value="Unassembled WGS sequence"/>
</dbReference>
<evidence type="ECO:0000256" key="10">
    <source>
        <dbReference type="ARBA" id="ARBA00023065"/>
    </source>
</evidence>
<feature type="transmembrane region" description="Helical" evidence="13">
    <location>
        <begin position="307"/>
        <end position="329"/>
    </location>
</feature>
<evidence type="ECO:0000256" key="6">
    <source>
        <dbReference type="ARBA" id="ARBA00022449"/>
    </source>
</evidence>
<accession>A0A3E4EVE2</accession>
<comment type="subcellular location">
    <subcellularLocation>
        <location evidence="2">Cell membrane</location>
        <topology evidence="2">Multi-pass membrane protein</topology>
    </subcellularLocation>
</comment>
<sequence length="438" mass="48288">MDIENISIPRLLFKMSPPVMLALLIQSIYNIADSFFVAKYSIEGLTALSIIYPIQLLITALATGTGAGVNILISRLDGKGEQEEQHHIIKSGLILNFFHFLLFALIGNVLISAYFSLSTGNVLVKTQGILYSRIIFCGSVGLFIESVCTKILQARGNMMVPMVAQVTGSVINIVLDIVLIFGAGKIPALGIAGAGFATIVGQWAAMGITLFCVVKKYSLRGKIKWNFCKQIYVNGVGSIVTQSLYTFYIVGLNMILKTFTENAVTVLGIYYKIQSFFFIPLLGFQQVLLPLFSYHYGKGDNRWNKEILKWSIGFSVTIMSVATEIFFVFPEELIRIFSTESAIVTIGKYALPVISVSFVFAGFTIVIISYLQGIAMIKASLFIIVLRQIILLVPLAWLFHFAGLYAVWWTFPVTEIVASLTGILSVVSIHKKDSAINS</sequence>
<dbReference type="GO" id="GO:0042910">
    <property type="term" value="F:xenobiotic transmembrane transporter activity"/>
    <property type="evidence" value="ECO:0007669"/>
    <property type="project" value="InterPro"/>
</dbReference>
<keyword evidence="6" id="KW-0050">Antiport</keyword>
<feature type="transmembrane region" description="Helical" evidence="13">
    <location>
        <begin position="52"/>
        <end position="73"/>
    </location>
</feature>
<evidence type="ECO:0000256" key="8">
    <source>
        <dbReference type="ARBA" id="ARBA00022692"/>
    </source>
</evidence>